<dbReference type="InterPro" id="IPR011990">
    <property type="entry name" value="TPR-like_helical_dom_sf"/>
</dbReference>
<keyword evidence="2" id="KW-0472">Membrane</keyword>
<protein>
    <recommendedName>
        <fullName evidence="6">Tetratricopeptide repeat protein</fullName>
    </recommendedName>
</protein>
<evidence type="ECO:0008006" key="6">
    <source>
        <dbReference type="Google" id="ProtNLM"/>
    </source>
</evidence>
<dbReference type="AlphaFoldDB" id="A0A930Y0R6"/>
<organism evidence="4 5">
    <name type="scientific">Candidatus Amphirhobacter heronislandensis</name>
    <dbReference type="NCBI Taxonomy" id="1732024"/>
    <lineage>
        <taxon>Bacteria</taxon>
        <taxon>Pseudomonadati</taxon>
        <taxon>Pseudomonadota</taxon>
        <taxon>Gammaproteobacteria</taxon>
        <taxon>Candidatus Tethybacterales</taxon>
        <taxon>Candidatus Tethybacteraceae</taxon>
        <taxon>Candidatus Amphirhobacter</taxon>
    </lineage>
</organism>
<accession>A0A930Y0R6</accession>
<keyword evidence="2" id="KW-0812">Transmembrane</keyword>
<keyword evidence="2" id="KW-1133">Transmembrane helix</keyword>
<dbReference type="SUPFAM" id="SSF48452">
    <property type="entry name" value="TPR-like"/>
    <property type="match status" value="1"/>
</dbReference>
<feature type="compositionally biased region" description="Low complexity" evidence="1">
    <location>
        <begin position="269"/>
        <end position="286"/>
    </location>
</feature>
<reference evidence="4" key="1">
    <citation type="submission" date="2020-10" db="EMBL/GenBank/DDBJ databases">
        <title>An improved Amphimedon queenslandica hologenome assembly reveals how three proteobacterial symbionts can extend the metabolic phenotypic of their marine sponge host.</title>
        <authorList>
            <person name="Degnan B."/>
            <person name="Degnan S."/>
            <person name="Xiang X."/>
        </authorList>
    </citation>
    <scope>NUCLEOTIDE SEQUENCE</scope>
    <source>
        <strain evidence="4">AqS2</strain>
    </source>
</reference>
<keyword evidence="5" id="KW-1185">Reference proteome</keyword>
<feature type="transmembrane region" description="Helical" evidence="2">
    <location>
        <begin position="80"/>
        <end position="99"/>
    </location>
</feature>
<proteinExistence type="predicted"/>
<comment type="caution">
    <text evidence="4">The sequence shown here is derived from an EMBL/GenBank/DDBJ whole genome shotgun (WGS) entry which is preliminary data.</text>
</comment>
<feature type="chain" id="PRO_5037117543" description="Tetratricopeptide repeat protein" evidence="3">
    <location>
        <begin position="20"/>
        <end position="293"/>
    </location>
</feature>
<evidence type="ECO:0000313" key="5">
    <source>
        <dbReference type="Proteomes" id="UP000604381"/>
    </source>
</evidence>
<keyword evidence="3" id="KW-0732">Signal</keyword>
<feature type="region of interest" description="Disordered" evidence="1">
    <location>
        <begin position="255"/>
        <end position="293"/>
    </location>
</feature>
<evidence type="ECO:0000256" key="2">
    <source>
        <dbReference type="SAM" id="Phobius"/>
    </source>
</evidence>
<name>A0A930Y0R6_9GAMM</name>
<feature type="non-terminal residue" evidence="4">
    <location>
        <position position="293"/>
    </location>
</feature>
<gene>
    <name evidence="4" type="ORF">ISN26_00595</name>
</gene>
<evidence type="ECO:0000256" key="1">
    <source>
        <dbReference type="SAM" id="MobiDB-lite"/>
    </source>
</evidence>
<sequence length="293" mass="32616">MPRILIILALLLGFGPAAAEEAPENLAGAAPAAAPLTQYELDSEISQLQAELRAQRDLTELRINALQNEVASGADYIERLLVGFLLAAGLVVFVVLYTMNKQSGVSNERMRNLIREADNALDTLHRFTDRPEAENFQVSRKLNRIMIKFRELESPSLPQKDLADIYAAAEDPTLPVALHIQAIALRSELSGDWAEAIIQWERLLALDDSLPEILLHLAQNYKRLSEITDDHSVEQLRTTSLEYFQKYSMRTSIHTHSERELRKMGRITPVSSSPAATRPAPAIAAPQPSPPPR</sequence>
<evidence type="ECO:0000256" key="3">
    <source>
        <dbReference type="SAM" id="SignalP"/>
    </source>
</evidence>
<dbReference type="EMBL" id="JADHEI010000009">
    <property type="protein sequence ID" value="MBF2734590.1"/>
    <property type="molecule type" value="Genomic_DNA"/>
</dbReference>
<feature type="signal peptide" evidence="3">
    <location>
        <begin position="1"/>
        <end position="19"/>
    </location>
</feature>
<evidence type="ECO:0000313" key="4">
    <source>
        <dbReference type="EMBL" id="MBF2734590.1"/>
    </source>
</evidence>
<dbReference type="Proteomes" id="UP000604381">
    <property type="component" value="Unassembled WGS sequence"/>
</dbReference>
<dbReference type="Gene3D" id="1.25.40.10">
    <property type="entry name" value="Tetratricopeptide repeat domain"/>
    <property type="match status" value="1"/>
</dbReference>